<dbReference type="Gene3D" id="3.40.50.720">
    <property type="entry name" value="NAD(P)-binding Rossmann-like Domain"/>
    <property type="match status" value="1"/>
</dbReference>
<comment type="caution">
    <text evidence="3">The sequence shown here is derived from an EMBL/GenBank/DDBJ whole genome shotgun (WGS) entry which is preliminary data.</text>
</comment>
<evidence type="ECO:0000313" key="3">
    <source>
        <dbReference type="EMBL" id="MBV3383047.1"/>
    </source>
</evidence>
<name>A0AAW4MUP5_9FIRM</name>
<dbReference type="Proteomes" id="UP001196408">
    <property type="component" value="Unassembled WGS sequence"/>
</dbReference>
<dbReference type="GO" id="GO:0008324">
    <property type="term" value="F:monoatomic cation transmembrane transporter activity"/>
    <property type="evidence" value="ECO:0007669"/>
    <property type="project" value="InterPro"/>
</dbReference>
<protein>
    <submittedName>
        <fullName evidence="3">TrkA family potassium uptake protein</fullName>
    </submittedName>
</protein>
<gene>
    <name evidence="3" type="ORF">KSV97_07420</name>
    <name evidence="4" type="ORF">KSW06_07290</name>
</gene>
<dbReference type="GO" id="GO:0006813">
    <property type="term" value="P:potassium ion transport"/>
    <property type="evidence" value="ECO:0007669"/>
    <property type="project" value="InterPro"/>
</dbReference>
<evidence type="ECO:0000313" key="4">
    <source>
        <dbReference type="EMBL" id="MBV3393056.1"/>
    </source>
</evidence>
<accession>A0AAW4MUP5</accession>
<dbReference type="InterPro" id="IPR036721">
    <property type="entry name" value="RCK_C_sf"/>
</dbReference>
<evidence type="ECO:0000313" key="5">
    <source>
        <dbReference type="Proteomes" id="UP001196408"/>
    </source>
</evidence>
<sequence length="224" mass="25251">MSNKPKQVAILGLGIFGSTLAETLEDFGVEVLAVDIDPVCVSRIKDNVTKAIVADVTDREQLLELDINTFDVAVVAISKHFEEAVTCTLLLKELNVPYVIAKARTKRKKIILEKVGADRVINTEKEMAYKLAKHLLRRSIVDLVELDEEYSIVEIRTLKDWEGKSLSNVNIRRVYGMNVVGIKPQGSLKMTMDFSADYIIQPGDHFLVVSKTKEVEKWDFLTKE</sequence>
<dbReference type="InterPro" id="IPR006037">
    <property type="entry name" value="RCK_C"/>
</dbReference>
<proteinExistence type="predicted"/>
<evidence type="ECO:0000313" key="6">
    <source>
        <dbReference type="Proteomes" id="UP001197492"/>
    </source>
</evidence>
<dbReference type="InterPro" id="IPR036291">
    <property type="entry name" value="NAD(P)-bd_dom_sf"/>
</dbReference>
<feature type="domain" description="RCK N-terminal" evidence="1">
    <location>
        <begin position="5"/>
        <end position="121"/>
    </location>
</feature>
<dbReference type="PANTHER" id="PTHR43833:SF7">
    <property type="entry name" value="KTR SYSTEM POTASSIUM UPTAKE PROTEIN C"/>
    <property type="match status" value="1"/>
</dbReference>
<dbReference type="SUPFAM" id="SSF116726">
    <property type="entry name" value="TrkA C-terminal domain-like"/>
    <property type="match status" value="1"/>
</dbReference>
<evidence type="ECO:0000259" key="1">
    <source>
        <dbReference type="PROSITE" id="PS51201"/>
    </source>
</evidence>
<dbReference type="EMBL" id="JAHOEF010000044">
    <property type="protein sequence ID" value="MBV3383047.1"/>
    <property type="molecule type" value="Genomic_DNA"/>
</dbReference>
<feature type="domain" description="RCK C-terminal" evidence="2">
    <location>
        <begin position="138"/>
        <end position="224"/>
    </location>
</feature>
<dbReference type="Pfam" id="PF02254">
    <property type="entry name" value="TrkA_N"/>
    <property type="match status" value="1"/>
</dbReference>
<dbReference type="Gene3D" id="3.30.70.1450">
    <property type="entry name" value="Regulator of K+ conductance, C-terminal domain"/>
    <property type="match status" value="1"/>
</dbReference>
<keyword evidence="6" id="KW-1185">Reference proteome</keyword>
<organism evidence="3 5">
    <name type="scientific">Catenibacterium mitsuokai</name>
    <dbReference type="NCBI Taxonomy" id="100886"/>
    <lineage>
        <taxon>Bacteria</taxon>
        <taxon>Bacillati</taxon>
        <taxon>Bacillota</taxon>
        <taxon>Erysipelotrichia</taxon>
        <taxon>Erysipelotrichales</taxon>
        <taxon>Coprobacillaceae</taxon>
        <taxon>Catenibacterium</taxon>
    </lineage>
</organism>
<dbReference type="RefSeq" id="WP_022424212.1">
    <property type="nucleotide sequence ID" value="NZ_JAHOEB010000042.1"/>
</dbReference>
<evidence type="ECO:0000259" key="2">
    <source>
        <dbReference type="PROSITE" id="PS51202"/>
    </source>
</evidence>
<reference evidence="3 6" key="1">
    <citation type="submission" date="2021-06" db="EMBL/GenBank/DDBJ databases">
        <title>Collection of gut derived symbiotic bacterial strains cultured from healthy donors.</title>
        <authorList>
            <person name="Lin H."/>
            <person name="Littmann E."/>
            <person name="Pamer E.G."/>
        </authorList>
    </citation>
    <scope>NUCLEOTIDE SEQUENCE</scope>
    <source>
        <strain evidence="4 6">MSK.21.70</strain>
        <strain evidence="3">MSK.21.82</strain>
    </source>
</reference>
<dbReference type="InterPro" id="IPR050721">
    <property type="entry name" value="Trk_Ktr_HKT_K-transport"/>
</dbReference>
<dbReference type="Proteomes" id="UP001197492">
    <property type="component" value="Unassembled WGS sequence"/>
</dbReference>
<dbReference type="PANTHER" id="PTHR43833">
    <property type="entry name" value="POTASSIUM CHANNEL PROTEIN 2-RELATED-RELATED"/>
    <property type="match status" value="1"/>
</dbReference>
<dbReference type="AlphaFoldDB" id="A0AAW4MUP5"/>
<dbReference type="InterPro" id="IPR003148">
    <property type="entry name" value="RCK_N"/>
</dbReference>
<dbReference type="Pfam" id="PF02080">
    <property type="entry name" value="TrkA_C"/>
    <property type="match status" value="1"/>
</dbReference>
<dbReference type="GeneID" id="301324099"/>
<dbReference type="PROSITE" id="PS51201">
    <property type="entry name" value="RCK_N"/>
    <property type="match status" value="1"/>
</dbReference>
<dbReference type="SUPFAM" id="SSF51735">
    <property type="entry name" value="NAD(P)-binding Rossmann-fold domains"/>
    <property type="match status" value="1"/>
</dbReference>
<dbReference type="PROSITE" id="PS51202">
    <property type="entry name" value="RCK_C"/>
    <property type="match status" value="1"/>
</dbReference>
<dbReference type="EMBL" id="JAHOEL010000042">
    <property type="protein sequence ID" value="MBV3393056.1"/>
    <property type="molecule type" value="Genomic_DNA"/>
</dbReference>